<evidence type="ECO:0008006" key="3">
    <source>
        <dbReference type="Google" id="ProtNLM"/>
    </source>
</evidence>
<accession>A0AA40ISS5</accession>
<reference evidence="1 2" key="1">
    <citation type="submission" date="2014-02" db="EMBL/GenBank/DDBJ databases">
        <title>Plasmidome dynamics in the species complex Clostridium novyi sensu lato converts strains of independent lineages into distinctly different pathogens.</title>
        <authorList>
            <person name="Skarin H."/>
            <person name="Segerman B."/>
        </authorList>
    </citation>
    <scope>NUCLEOTIDE SEQUENCE [LARGE SCALE GENOMIC DNA]</scope>
    <source>
        <strain evidence="1 2">ATCC 27606</strain>
    </source>
</reference>
<comment type="caution">
    <text evidence="1">The sequence shown here is derived from an EMBL/GenBank/DDBJ whole genome shotgun (WGS) entry which is preliminary data.</text>
</comment>
<dbReference type="EMBL" id="JENW01000128">
    <property type="protein sequence ID" value="KEI13757.1"/>
    <property type="molecule type" value="Genomic_DNA"/>
</dbReference>
<evidence type="ECO:0000313" key="1">
    <source>
        <dbReference type="EMBL" id="KEI13757.1"/>
    </source>
</evidence>
<dbReference type="Proteomes" id="UP000027770">
    <property type="component" value="Unassembled WGS sequence"/>
</dbReference>
<keyword evidence="2" id="KW-1185">Reference proteome</keyword>
<sequence length="375" mass="44547">MSNKYLVKLRPMGSFFFGSEKTFGLGEDNEHYIIQSECFPQQTSILGMIRKEILIIKKLIRNDWNYSKARDKVDKLIGSKSFDINLKGKQNFGVIEKVHPVFIRKENKYLISIPKDHKIEEADKEINKKYTPYKFYEKSKCKISFQNKKEDEKKVYIPYDYKCKIGLASGFIDKDKNVINFDDVFKEDKQIGIRLKKNKQTSEDGLYKIIRYRLKNNCEFVFNLDINFDEYFKEVDLNGYNNIVSLGGEGSYFKISFQKVDEYIIDNFKDISSSHKKDIYRKIILLSNTYISKEQYDEYCDYGIINGITFRNLKTDYSEFEVKVKGKYYNKFKKTDKYMFLEKGSVLFSKFNYEKLEAKIKNNSNVRNIGYNEYI</sequence>
<evidence type="ECO:0000313" key="2">
    <source>
        <dbReference type="Proteomes" id="UP000027770"/>
    </source>
</evidence>
<name>A0AA40ISS5_CLONO</name>
<protein>
    <recommendedName>
        <fullName evidence="3">CRISPR-associated protein Cmr3</fullName>
    </recommendedName>
</protein>
<organism evidence="1 2">
    <name type="scientific">Clostridium novyi B str. ATCC 27606</name>
    <dbReference type="NCBI Taxonomy" id="1443123"/>
    <lineage>
        <taxon>Bacteria</taxon>
        <taxon>Bacillati</taxon>
        <taxon>Bacillota</taxon>
        <taxon>Clostridia</taxon>
        <taxon>Eubacteriales</taxon>
        <taxon>Clostridiaceae</taxon>
        <taxon>Clostridium</taxon>
    </lineage>
</organism>
<gene>
    <name evidence="1" type="ORF">Z959_02365</name>
</gene>
<proteinExistence type="predicted"/>
<dbReference type="InterPro" id="IPR019117">
    <property type="entry name" value="CRISPR-assoc_protein_Cmr3"/>
</dbReference>
<dbReference type="Pfam" id="PF09700">
    <property type="entry name" value="Cas_Cmr3"/>
    <property type="match status" value="1"/>
</dbReference>
<dbReference type="RefSeq" id="WP_039221067.1">
    <property type="nucleotide sequence ID" value="NZ_JENW01000128.1"/>
</dbReference>
<dbReference type="AlphaFoldDB" id="A0AA40ISS5"/>